<dbReference type="GO" id="GO:0005886">
    <property type="term" value="C:plasma membrane"/>
    <property type="evidence" value="ECO:0007669"/>
    <property type="project" value="UniProtKB-SubCell"/>
</dbReference>
<evidence type="ECO:0000256" key="7">
    <source>
        <dbReference type="ARBA" id="ARBA00022475"/>
    </source>
</evidence>
<dbReference type="AlphaFoldDB" id="A0A2P7Q2I7"/>
<dbReference type="CDD" id="cd13144">
    <property type="entry name" value="MATE_like_4"/>
    <property type="match status" value="1"/>
</dbReference>
<feature type="transmembrane region" description="Helical" evidence="13">
    <location>
        <begin position="188"/>
        <end position="214"/>
    </location>
</feature>
<evidence type="ECO:0000313" key="14">
    <source>
        <dbReference type="EMBL" id="PSJ32181.1"/>
    </source>
</evidence>
<evidence type="ECO:0000256" key="10">
    <source>
        <dbReference type="ARBA" id="ARBA00023065"/>
    </source>
</evidence>
<keyword evidence="7" id="KW-1003">Cell membrane</keyword>
<feature type="transmembrane region" description="Helical" evidence="13">
    <location>
        <begin position="86"/>
        <end position="108"/>
    </location>
</feature>
<reference evidence="14" key="1">
    <citation type="thesis" date="2015" institute="Rutgers" country="The State University of New Jersey, 14 College Farm Rd., New Brunswick, NJ, USA">
        <title>Ammonia toxicity in bacteria and its implications for treatment of and resource recovery from highly nitrogenous organic wastes.</title>
        <authorList>
            <person name="Luther A.K."/>
        </authorList>
    </citation>
    <scope>NUCLEOTIDE SEQUENCE</scope>
    <source>
        <strain evidence="14">RT-10B</strain>
    </source>
</reference>
<gene>
    <name evidence="14" type="ORF">UF10_00955</name>
</gene>
<keyword evidence="8 13" id="KW-0812">Transmembrane</keyword>
<organism evidence="14 15">
    <name type="scientific">Peptostreptococcus russellii</name>
    <dbReference type="NCBI Taxonomy" id="215200"/>
    <lineage>
        <taxon>Bacteria</taxon>
        <taxon>Bacillati</taxon>
        <taxon>Bacillota</taxon>
        <taxon>Clostridia</taxon>
        <taxon>Peptostreptococcales</taxon>
        <taxon>Peptostreptococcaceae</taxon>
        <taxon>Peptostreptococcus</taxon>
    </lineage>
</organism>
<feature type="transmembrane region" description="Helical" evidence="13">
    <location>
        <begin position="9"/>
        <end position="30"/>
    </location>
</feature>
<comment type="subcellular location">
    <subcellularLocation>
        <location evidence="2">Cell membrane</location>
        <topology evidence="2">Multi-pass membrane protein</topology>
    </subcellularLocation>
</comment>
<evidence type="ECO:0000256" key="12">
    <source>
        <dbReference type="ARBA" id="ARBA00031636"/>
    </source>
</evidence>
<evidence type="ECO:0000256" key="11">
    <source>
        <dbReference type="ARBA" id="ARBA00023136"/>
    </source>
</evidence>
<feature type="transmembrane region" description="Helical" evidence="13">
    <location>
        <begin position="312"/>
        <end position="333"/>
    </location>
</feature>
<dbReference type="OrthoDB" id="9811110at2"/>
<feature type="transmembrane region" description="Helical" evidence="13">
    <location>
        <begin position="158"/>
        <end position="182"/>
    </location>
</feature>
<dbReference type="Pfam" id="PF01554">
    <property type="entry name" value="MatE"/>
    <property type="match status" value="2"/>
</dbReference>
<name>A0A2P7Q2I7_9FIRM</name>
<evidence type="ECO:0000256" key="2">
    <source>
        <dbReference type="ARBA" id="ARBA00004651"/>
    </source>
</evidence>
<evidence type="ECO:0000256" key="5">
    <source>
        <dbReference type="ARBA" id="ARBA00022448"/>
    </source>
</evidence>
<evidence type="ECO:0000256" key="9">
    <source>
        <dbReference type="ARBA" id="ARBA00022989"/>
    </source>
</evidence>
<comment type="similarity">
    <text evidence="3">Belongs to the multi antimicrobial extrusion (MATE) (TC 2.A.66.1) family.</text>
</comment>
<dbReference type="PIRSF" id="PIRSF006603">
    <property type="entry name" value="DinF"/>
    <property type="match status" value="1"/>
</dbReference>
<keyword evidence="11 13" id="KW-0472">Membrane</keyword>
<dbReference type="InterPro" id="IPR048279">
    <property type="entry name" value="MdtK-like"/>
</dbReference>
<feature type="transmembrane region" description="Helical" evidence="13">
    <location>
        <begin position="235"/>
        <end position="259"/>
    </location>
</feature>
<keyword evidence="6" id="KW-0050">Antiport</keyword>
<keyword evidence="9 13" id="KW-1133">Transmembrane helix</keyword>
<evidence type="ECO:0000256" key="3">
    <source>
        <dbReference type="ARBA" id="ARBA00010199"/>
    </source>
</evidence>
<comment type="caution">
    <text evidence="14">The sequence shown here is derived from an EMBL/GenBank/DDBJ whole genome shotgun (WGS) entry which is preliminary data.</text>
</comment>
<evidence type="ECO:0000313" key="15">
    <source>
        <dbReference type="Proteomes" id="UP000241434"/>
    </source>
</evidence>
<proteinExistence type="inferred from homology"/>
<feature type="transmembrane region" description="Helical" evidence="13">
    <location>
        <begin position="128"/>
        <end position="146"/>
    </location>
</feature>
<dbReference type="InterPro" id="IPR002528">
    <property type="entry name" value="MATE_fam"/>
</dbReference>
<dbReference type="PANTHER" id="PTHR43298">
    <property type="entry name" value="MULTIDRUG RESISTANCE PROTEIN NORM-RELATED"/>
    <property type="match status" value="1"/>
</dbReference>
<evidence type="ECO:0000256" key="1">
    <source>
        <dbReference type="ARBA" id="ARBA00003408"/>
    </source>
</evidence>
<evidence type="ECO:0000256" key="8">
    <source>
        <dbReference type="ARBA" id="ARBA00022692"/>
    </source>
</evidence>
<feature type="transmembrane region" description="Helical" evidence="13">
    <location>
        <begin position="42"/>
        <end position="65"/>
    </location>
</feature>
<dbReference type="InterPro" id="IPR050222">
    <property type="entry name" value="MATE_MdtK"/>
</dbReference>
<accession>A0A2P7Q2I7</accession>
<dbReference type="GO" id="GO:0042910">
    <property type="term" value="F:xenobiotic transmembrane transporter activity"/>
    <property type="evidence" value="ECO:0007669"/>
    <property type="project" value="InterPro"/>
</dbReference>
<comment type="function">
    <text evidence="1">Multidrug efflux pump.</text>
</comment>
<dbReference type="PANTHER" id="PTHR43298:SF2">
    <property type="entry name" value="FMN_FAD EXPORTER YEEO-RELATED"/>
    <property type="match status" value="1"/>
</dbReference>
<feature type="transmembrane region" description="Helical" evidence="13">
    <location>
        <begin position="382"/>
        <end position="405"/>
    </location>
</feature>
<dbReference type="Proteomes" id="UP000241434">
    <property type="component" value="Unassembled WGS sequence"/>
</dbReference>
<feature type="transmembrane region" description="Helical" evidence="13">
    <location>
        <begin position="353"/>
        <end position="375"/>
    </location>
</feature>
<evidence type="ECO:0000256" key="4">
    <source>
        <dbReference type="ARBA" id="ARBA00020268"/>
    </source>
</evidence>
<protein>
    <recommendedName>
        <fullName evidence="4">Probable multidrug resistance protein NorM</fullName>
    </recommendedName>
    <alternativeName>
        <fullName evidence="12">Multidrug-efflux transporter</fullName>
    </alternativeName>
</protein>
<keyword evidence="5" id="KW-0813">Transport</keyword>
<dbReference type="GO" id="GO:0006811">
    <property type="term" value="P:monoatomic ion transport"/>
    <property type="evidence" value="ECO:0007669"/>
    <property type="project" value="UniProtKB-KW"/>
</dbReference>
<evidence type="ECO:0000256" key="6">
    <source>
        <dbReference type="ARBA" id="ARBA00022449"/>
    </source>
</evidence>
<keyword evidence="15" id="KW-1185">Reference proteome</keyword>
<feature type="transmembrane region" description="Helical" evidence="13">
    <location>
        <begin position="279"/>
        <end position="300"/>
    </location>
</feature>
<sequence>MENMPINKLIMNVSAPIMISMLVQSLYNLVDSIFVSKISEGAITAVALALPLQQFMMAVGLGTAVGVNSYLSRSLGAKDYNKANKAANNGIVLAFLSFVVFFFIGLFFSETIIGLQTSDAEIIARGPIYQQICCMGSLGIFMHLMFERILQSTGKTMYTMIAQCIGAVLNIVLDPILIFGWFGMPKMGLSGAAIATVVSQWIGAMSVIYFCLKFNKEVKISPKFMKLDAKIVKNIYKVGIPSIVMISIASVTVFCYNRILSKFSTTAIALLGIYYRLQGFIYMPIFGLNNGMVAIVAYNYGAKKIDRMKECIFTGLKYGTVVMVVGTIIMQVFPRPLLMMFSASEKMMSMGVVCFRIFSLSFILAGVSIICSGVFQAVGNGVLSMLISITRQLFILVPLAYIFSLSGNVDMVWWSMPIAEALAVILSVYYLRKLLIDIDKIEGNKLLN</sequence>
<dbReference type="GO" id="GO:0015297">
    <property type="term" value="F:antiporter activity"/>
    <property type="evidence" value="ECO:0007669"/>
    <property type="project" value="UniProtKB-KW"/>
</dbReference>
<evidence type="ECO:0000256" key="13">
    <source>
        <dbReference type="SAM" id="Phobius"/>
    </source>
</evidence>
<dbReference type="EMBL" id="JYGE01000002">
    <property type="protein sequence ID" value="PSJ32181.1"/>
    <property type="molecule type" value="Genomic_DNA"/>
</dbReference>
<keyword evidence="10" id="KW-0406">Ion transport</keyword>
<dbReference type="NCBIfam" id="TIGR00797">
    <property type="entry name" value="matE"/>
    <property type="match status" value="1"/>
</dbReference>
<feature type="transmembrane region" description="Helical" evidence="13">
    <location>
        <begin position="411"/>
        <end position="431"/>
    </location>
</feature>